<protein>
    <submittedName>
        <fullName evidence="1">Uncharacterized protein</fullName>
    </submittedName>
</protein>
<evidence type="ECO:0000313" key="1">
    <source>
        <dbReference type="EMBL" id="HFT93126.1"/>
    </source>
</evidence>
<accession>A0A7C3LSA6</accession>
<gene>
    <name evidence="1" type="ORF">ENX03_04120</name>
</gene>
<dbReference type="AlphaFoldDB" id="A0A7C3LSA6"/>
<name>A0A7C3LSA6_9BACT</name>
<proteinExistence type="predicted"/>
<sequence length="402" mass="46607">MFLYEIRAPDSFFGSPFLPRRAFDKLFKRMGPYQGLFYQNKRLILHSPALKGLWPEAEHGQSWDDFLSFLQRVVAKGENNHLDQFLKTSRKLEQPYSDRFILASRILREFTFLLLYIHPTPFGYHLVLTPASDRADVETLHKAMIKRDNTHIFQEIEGWVHQIESEELMSEAIRSVPDLYRNEIFFQRVVSYTTAEGTEEEARLVYRERNDQWVRDIYDEGADFDDGSIPRIHARIANGKILMNITLFVGQVYPLSWISIPYQTLEKKSFTRFYEFVRNFSDKSAQMAREFASPAFGYAKSWLGQGYAMDSFRKVAAILSPAPMELPVIPIWGLTADTLAIVRQTARLSDPIFLDWGKGLAAILLRNCTLETAKEIVFPNLEKRMRLPLEPPVTVGTFLENN</sequence>
<reference evidence="1" key="1">
    <citation type="journal article" date="2020" name="mSystems">
        <title>Genome- and Community-Level Interaction Insights into Carbon Utilization and Element Cycling Functions of Hydrothermarchaeota in Hydrothermal Sediment.</title>
        <authorList>
            <person name="Zhou Z."/>
            <person name="Liu Y."/>
            <person name="Xu W."/>
            <person name="Pan J."/>
            <person name="Luo Z.H."/>
            <person name="Li M."/>
        </authorList>
    </citation>
    <scope>NUCLEOTIDE SEQUENCE [LARGE SCALE GENOMIC DNA]</scope>
    <source>
        <strain evidence="1">SpSt-902</strain>
    </source>
</reference>
<comment type="caution">
    <text evidence="1">The sequence shown here is derived from an EMBL/GenBank/DDBJ whole genome shotgun (WGS) entry which is preliminary data.</text>
</comment>
<organism evidence="1">
    <name type="scientific">Leptospirillum ferriphilum</name>
    <dbReference type="NCBI Taxonomy" id="178606"/>
    <lineage>
        <taxon>Bacteria</taxon>
        <taxon>Pseudomonadati</taxon>
        <taxon>Nitrospirota</taxon>
        <taxon>Nitrospiria</taxon>
        <taxon>Nitrospirales</taxon>
        <taxon>Nitrospiraceae</taxon>
        <taxon>Leptospirillum</taxon>
    </lineage>
</organism>
<dbReference type="EMBL" id="DTMM01000082">
    <property type="protein sequence ID" value="HFT93126.1"/>
    <property type="molecule type" value="Genomic_DNA"/>
</dbReference>